<protein>
    <recommendedName>
        <fullName evidence="4">PE-PGRS family protein</fullName>
    </recommendedName>
</protein>
<feature type="compositionally biased region" description="Basic residues" evidence="1">
    <location>
        <begin position="690"/>
        <end position="704"/>
    </location>
</feature>
<sequence length="704" mass="77591">MRMFFEPDDEDGFAVACEQLAHHVADRSRTQGGDEADPFVVESALEYRHGGTVDGRLGLWQARHVEEFLLDWLPRTLTRLPGEPPTDEPGGLRTLLRYLDATGLADPRGDALDVLERAVDAAAGQFEAAMADRTRWGMAKFWATTAAEQGVDIHDQAAMTRFTERARRDEVPYDHDALDAIMARHLRADRPRTERSEPQLPVTLPDEDELRAQAAEAPPARQLAGLADWAGPEGRELTKRGRLRIADAKELVATLETGDRADSPRTSAELPRLHLVFEWAKKARLVRVAKGRVYAVAKARPLLADPLALWQRAFETVFELREPLLGDVDGYRLTSMLYDVYEDVLPDVLNTLYSLPYPMPWPRLRDSVHVVYRMRYDLDNATADEQRRWLLSADHDLRHVLDSLERLGAISREQGMADPVYLELPAPETTPVPSPRPPAGTSPELAALLVGRPAAPDPQAEAARAKRLSAELADGPVELIRLTDLGTYGVRQRLLAEGRSAPLVGELAHAQAAGLLGVLAEHYDPDSARAELAAWTAAHGAPEAARAELLGAVRRMPFRVRAAAMLDALTAALPEGDGEEVLRSLRADTELAPTALSVLTHRETLTPEDLTEREAHLMVAESLLQLLEAAGEHAFLDTVLSGGRGEAETAIQAALSSGHPDHTGLEQLRRIAEGRLRARSAQLGRLNAARARRGRTPPKRKRRR</sequence>
<evidence type="ECO:0000256" key="1">
    <source>
        <dbReference type="SAM" id="MobiDB-lite"/>
    </source>
</evidence>
<proteinExistence type="predicted"/>
<evidence type="ECO:0008006" key="4">
    <source>
        <dbReference type="Google" id="ProtNLM"/>
    </source>
</evidence>
<evidence type="ECO:0000313" key="2">
    <source>
        <dbReference type="EMBL" id="GAA3377925.1"/>
    </source>
</evidence>
<accession>A0ABP6SIR2</accession>
<reference evidence="3" key="1">
    <citation type="journal article" date="2019" name="Int. J. Syst. Evol. Microbiol.">
        <title>The Global Catalogue of Microorganisms (GCM) 10K type strain sequencing project: providing services to taxonomists for standard genome sequencing and annotation.</title>
        <authorList>
            <consortium name="The Broad Institute Genomics Platform"/>
            <consortium name="The Broad Institute Genome Sequencing Center for Infectious Disease"/>
            <person name="Wu L."/>
            <person name="Ma J."/>
        </authorList>
    </citation>
    <scope>NUCLEOTIDE SEQUENCE [LARGE SCALE GENOMIC DNA]</scope>
    <source>
        <strain evidence="3">JCM 9651</strain>
    </source>
</reference>
<feature type="region of interest" description="Disordered" evidence="1">
    <location>
        <begin position="682"/>
        <end position="704"/>
    </location>
</feature>
<name>A0ABP6SIR2_9ACTN</name>
<dbReference type="EMBL" id="BAAAYL010000001">
    <property type="protein sequence ID" value="GAA3377925.1"/>
    <property type="molecule type" value="Genomic_DNA"/>
</dbReference>
<dbReference type="RefSeq" id="WP_345042553.1">
    <property type="nucleotide sequence ID" value="NZ_BAAAYL010000001.1"/>
</dbReference>
<dbReference type="Proteomes" id="UP001499990">
    <property type="component" value="Unassembled WGS sequence"/>
</dbReference>
<gene>
    <name evidence="2" type="ORF">GCM10020367_55510</name>
</gene>
<organism evidence="2 3">
    <name type="scientific">Streptomyces sannanensis</name>
    <dbReference type="NCBI Taxonomy" id="285536"/>
    <lineage>
        <taxon>Bacteria</taxon>
        <taxon>Bacillati</taxon>
        <taxon>Actinomycetota</taxon>
        <taxon>Actinomycetes</taxon>
        <taxon>Kitasatosporales</taxon>
        <taxon>Streptomycetaceae</taxon>
        <taxon>Streptomyces</taxon>
    </lineage>
</organism>
<comment type="caution">
    <text evidence="2">The sequence shown here is derived from an EMBL/GenBank/DDBJ whole genome shotgun (WGS) entry which is preliminary data.</text>
</comment>
<evidence type="ECO:0000313" key="3">
    <source>
        <dbReference type="Proteomes" id="UP001499990"/>
    </source>
</evidence>
<keyword evidence="3" id="KW-1185">Reference proteome</keyword>